<comment type="caution">
    <text evidence="2">The sequence shown here is derived from an EMBL/GenBank/DDBJ whole genome shotgun (WGS) entry which is preliminary data.</text>
</comment>
<evidence type="ECO:0000313" key="2">
    <source>
        <dbReference type="EMBL" id="KAF4445066.1"/>
    </source>
</evidence>
<proteinExistence type="predicted"/>
<accession>A0A8H4NUP7</accession>
<feature type="region of interest" description="Disordered" evidence="1">
    <location>
        <begin position="1"/>
        <end position="105"/>
    </location>
</feature>
<organism evidence="2 3">
    <name type="scientific">Fusarium austroafricanum</name>
    <dbReference type="NCBI Taxonomy" id="2364996"/>
    <lineage>
        <taxon>Eukaryota</taxon>
        <taxon>Fungi</taxon>
        <taxon>Dikarya</taxon>
        <taxon>Ascomycota</taxon>
        <taxon>Pezizomycotina</taxon>
        <taxon>Sordariomycetes</taxon>
        <taxon>Hypocreomycetidae</taxon>
        <taxon>Hypocreales</taxon>
        <taxon>Nectriaceae</taxon>
        <taxon>Fusarium</taxon>
        <taxon>Fusarium concolor species complex</taxon>
    </lineage>
</organism>
<sequence length="307" mass="32876">MSRDNGQPPGTHQDNKASPNSKGKATDTGTGDSNSIASRLQASGRLALNAFGTGPDISDHRAVEKSSSSGRINLGRISSSTGEASSHRLRSTAQGESLRSQTDLNSGESAQAFNDFVSADSTLNIEDASRYGQLQTHNRSITPSDVEEQEKMDGIAVASLLDGPSEELDSVLLGAQGANTEDGGLTLEVVAKLNEALFSAHSVSSGPRWDNLLNFNPDFLSRPGPEAEFERQLHLGTTDTDEARNSWLQQWGNVLSGYTDHVWGDLEPLVAEARREIDESKAGGPEAVPEIKALDRLRQILAHVRGF</sequence>
<feature type="compositionally biased region" description="Polar residues" evidence="1">
    <location>
        <begin position="91"/>
        <end position="105"/>
    </location>
</feature>
<reference evidence="2" key="1">
    <citation type="submission" date="2020-01" db="EMBL/GenBank/DDBJ databases">
        <title>Identification and distribution of gene clusters putatively required for synthesis of sphingolipid metabolism inhibitors in phylogenetically diverse species of the filamentous fungus Fusarium.</title>
        <authorList>
            <person name="Kim H.-S."/>
            <person name="Busman M."/>
            <person name="Brown D.W."/>
            <person name="Divon H."/>
            <person name="Uhlig S."/>
            <person name="Proctor R.H."/>
        </authorList>
    </citation>
    <scope>NUCLEOTIDE SEQUENCE</scope>
    <source>
        <strain evidence="2">NRRL 53441</strain>
    </source>
</reference>
<protein>
    <submittedName>
        <fullName evidence="2">Uncharacterized protein</fullName>
    </submittedName>
</protein>
<dbReference type="Proteomes" id="UP000605986">
    <property type="component" value="Unassembled WGS sequence"/>
</dbReference>
<feature type="compositionally biased region" description="Polar residues" evidence="1">
    <location>
        <begin position="1"/>
        <end position="41"/>
    </location>
</feature>
<dbReference type="EMBL" id="JAADJG010000537">
    <property type="protein sequence ID" value="KAF4445066.1"/>
    <property type="molecule type" value="Genomic_DNA"/>
</dbReference>
<feature type="compositionally biased region" description="Polar residues" evidence="1">
    <location>
        <begin position="65"/>
        <end position="84"/>
    </location>
</feature>
<gene>
    <name evidence="2" type="ORF">F53441_10990</name>
</gene>
<dbReference type="AlphaFoldDB" id="A0A8H4NUP7"/>
<evidence type="ECO:0000313" key="3">
    <source>
        <dbReference type="Proteomes" id="UP000605986"/>
    </source>
</evidence>
<evidence type="ECO:0000256" key="1">
    <source>
        <dbReference type="SAM" id="MobiDB-lite"/>
    </source>
</evidence>
<name>A0A8H4NUP7_9HYPO</name>
<dbReference type="OrthoDB" id="5337545at2759"/>
<keyword evidence="3" id="KW-1185">Reference proteome</keyword>